<organism evidence="1 2">
    <name type="scientific">Reinekea marina</name>
    <dbReference type="NCBI Taxonomy" id="1310421"/>
    <lineage>
        <taxon>Bacteria</taxon>
        <taxon>Pseudomonadati</taxon>
        <taxon>Pseudomonadota</taxon>
        <taxon>Gammaproteobacteria</taxon>
        <taxon>Oceanospirillales</taxon>
        <taxon>Saccharospirillaceae</taxon>
        <taxon>Reinekea</taxon>
    </lineage>
</organism>
<sequence length="150" mass="17715">MKIEHHEELFPYLKGKVFHVTPSVNMQAIRDAGALLPNHRLTQSSRFGNTENGFFRLRDCVSFFDYRGFGSREWKEHAYKCLPTMILKRNTPITILFLCESQFHKLESWMAWKEEEAWHQRVIPHVETGYKGRVSLECIKEELVVESDNN</sequence>
<evidence type="ECO:0000313" key="2">
    <source>
        <dbReference type="Proteomes" id="UP001595710"/>
    </source>
</evidence>
<reference evidence="2" key="1">
    <citation type="journal article" date="2019" name="Int. J. Syst. Evol. Microbiol.">
        <title>The Global Catalogue of Microorganisms (GCM) 10K type strain sequencing project: providing services to taxonomists for standard genome sequencing and annotation.</title>
        <authorList>
            <consortium name="The Broad Institute Genomics Platform"/>
            <consortium name="The Broad Institute Genome Sequencing Center for Infectious Disease"/>
            <person name="Wu L."/>
            <person name="Ma J."/>
        </authorList>
    </citation>
    <scope>NUCLEOTIDE SEQUENCE [LARGE SCALE GENOMIC DNA]</scope>
    <source>
        <strain evidence="2">CECT 8288</strain>
    </source>
</reference>
<evidence type="ECO:0008006" key="3">
    <source>
        <dbReference type="Google" id="ProtNLM"/>
    </source>
</evidence>
<dbReference type="RefSeq" id="WP_377362302.1">
    <property type="nucleotide sequence ID" value="NZ_JBHRYN010000007.1"/>
</dbReference>
<keyword evidence="2" id="KW-1185">Reference proteome</keyword>
<protein>
    <recommendedName>
        <fullName evidence="3">DarT domain-containing protein</fullName>
    </recommendedName>
</protein>
<dbReference type="Proteomes" id="UP001595710">
    <property type="component" value="Unassembled WGS sequence"/>
</dbReference>
<gene>
    <name evidence="1" type="ORF">ACFOND_04160</name>
</gene>
<accession>A0ABV7WS71</accession>
<dbReference type="EMBL" id="JBHRYN010000007">
    <property type="protein sequence ID" value="MFC3700825.1"/>
    <property type="molecule type" value="Genomic_DNA"/>
</dbReference>
<proteinExistence type="predicted"/>
<name>A0ABV7WS71_9GAMM</name>
<evidence type="ECO:0000313" key="1">
    <source>
        <dbReference type="EMBL" id="MFC3700825.1"/>
    </source>
</evidence>
<comment type="caution">
    <text evidence="1">The sequence shown here is derived from an EMBL/GenBank/DDBJ whole genome shotgun (WGS) entry which is preliminary data.</text>
</comment>